<evidence type="ECO:0000256" key="5">
    <source>
        <dbReference type="ARBA" id="ARBA00023015"/>
    </source>
</evidence>
<comment type="subcellular location">
    <subcellularLocation>
        <location evidence="1">Nucleus</location>
    </subcellularLocation>
</comment>
<dbReference type="PROSITE" id="PS50157">
    <property type="entry name" value="ZINC_FINGER_C2H2_2"/>
    <property type="match status" value="1"/>
</dbReference>
<name>A0A444ZNN0_ARAHY</name>
<dbReference type="Pfam" id="PF13912">
    <property type="entry name" value="zf-C2H2_6"/>
    <property type="match status" value="1"/>
</dbReference>
<reference evidence="10 11" key="1">
    <citation type="submission" date="2019-01" db="EMBL/GenBank/DDBJ databases">
        <title>Sequencing of cultivated peanut Arachis hypogaea provides insights into genome evolution and oil improvement.</title>
        <authorList>
            <person name="Chen X."/>
        </authorList>
    </citation>
    <scope>NUCLEOTIDE SEQUENCE [LARGE SCALE GENOMIC DNA]</scope>
    <source>
        <strain evidence="11">cv. Fuhuasheng</strain>
        <tissue evidence="10">Leaves</tissue>
    </source>
</reference>
<protein>
    <recommendedName>
        <fullName evidence="9">C2H2-type domain-containing protein</fullName>
    </recommendedName>
</protein>
<feature type="domain" description="C2H2-type" evidence="9">
    <location>
        <begin position="56"/>
        <end position="83"/>
    </location>
</feature>
<keyword evidence="6" id="KW-0804">Transcription</keyword>
<dbReference type="InterPro" id="IPR052426">
    <property type="entry name" value="Plant_dev_regulator"/>
</dbReference>
<evidence type="ECO:0000256" key="1">
    <source>
        <dbReference type="ARBA" id="ARBA00004123"/>
    </source>
</evidence>
<proteinExistence type="predicted"/>
<dbReference type="PANTHER" id="PTHR45801">
    <property type="entry name" value="OS07G0101800 PROTEIN"/>
    <property type="match status" value="1"/>
</dbReference>
<keyword evidence="11" id="KW-1185">Reference proteome</keyword>
<evidence type="ECO:0000256" key="4">
    <source>
        <dbReference type="ARBA" id="ARBA00022833"/>
    </source>
</evidence>
<keyword evidence="4" id="KW-0862">Zinc</keyword>
<dbReference type="SUPFAM" id="SSF57667">
    <property type="entry name" value="beta-beta-alpha zinc fingers"/>
    <property type="match status" value="1"/>
</dbReference>
<evidence type="ECO:0000256" key="3">
    <source>
        <dbReference type="ARBA" id="ARBA00022771"/>
    </source>
</evidence>
<keyword evidence="3 8" id="KW-0863">Zinc-finger</keyword>
<comment type="caution">
    <text evidence="10">The sequence shown here is derived from an EMBL/GenBank/DDBJ whole genome shotgun (WGS) entry which is preliminary data.</text>
</comment>
<dbReference type="PROSITE" id="PS00028">
    <property type="entry name" value="ZINC_FINGER_C2H2_1"/>
    <property type="match status" value="1"/>
</dbReference>
<gene>
    <name evidence="10" type="ORF">Ahy_B04g072717</name>
</gene>
<evidence type="ECO:0000256" key="7">
    <source>
        <dbReference type="ARBA" id="ARBA00023242"/>
    </source>
</evidence>
<dbReference type="GO" id="GO:0005634">
    <property type="term" value="C:nucleus"/>
    <property type="evidence" value="ECO:0007669"/>
    <property type="project" value="UniProtKB-SubCell"/>
</dbReference>
<dbReference type="InterPro" id="IPR036236">
    <property type="entry name" value="Znf_C2H2_sf"/>
</dbReference>
<evidence type="ECO:0000256" key="2">
    <source>
        <dbReference type="ARBA" id="ARBA00022723"/>
    </source>
</evidence>
<sequence length="291" mass="33477">MDHQGQCLMMWTKRKYSNNLVTTMPTTNNTLDIEESWEEQAFAKDAAGYIWPPRSYSCSFCRREFRSAQALGGHMNVHRRDRARLKQQQQPSSPINNDQEIDDYYDVEVEAHHHHPGQNNNHPFTSNLDYLYNSNPSSYYYDPATNCSSSSVSKFFKEGQTVIPLLNSSIFHGCLMRSSSKSIIVSPPHHHSLPQDFRFLETVCGGEEKSDDDMGVRLSLFVHRAKEEDISSFKKRKTDDSTILKSSSVVDVNHHHHVESLNKFQFSPNFIEELDLELRLGYSSSQVYSSK</sequence>
<dbReference type="OrthoDB" id="1708403at2759"/>
<evidence type="ECO:0000256" key="6">
    <source>
        <dbReference type="ARBA" id="ARBA00023163"/>
    </source>
</evidence>
<evidence type="ECO:0000259" key="9">
    <source>
        <dbReference type="PROSITE" id="PS50157"/>
    </source>
</evidence>
<keyword evidence="5" id="KW-0805">Transcription regulation</keyword>
<evidence type="ECO:0000313" key="10">
    <source>
        <dbReference type="EMBL" id="RYR15783.1"/>
    </source>
</evidence>
<organism evidence="10 11">
    <name type="scientific">Arachis hypogaea</name>
    <name type="common">Peanut</name>
    <dbReference type="NCBI Taxonomy" id="3818"/>
    <lineage>
        <taxon>Eukaryota</taxon>
        <taxon>Viridiplantae</taxon>
        <taxon>Streptophyta</taxon>
        <taxon>Embryophyta</taxon>
        <taxon>Tracheophyta</taxon>
        <taxon>Spermatophyta</taxon>
        <taxon>Magnoliopsida</taxon>
        <taxon>eudicotyledons</taxon>
        <taxon>Gunneridae</taxon>
        <taxon>Pentapetalae</taxon>
        <taxon>rosids</taxon>
        <taxon>fabids</taxon>
        <taxon>Fabales</taxon>
        <taxon>Fabaceae</taxon>
        <taxon>Papilionoideae</taxon>
        <taxon>50 kb inversion clade</taxon>
        <taxon>dalbergioids sensu lato</taxon>
        <taxon>Dalbergieae</taxon>
        <taxon>Pterocarpus clade</taxon>
        <taxon>Arachis</taxon>
    </lineage>
</organism>
<dbReference type="STRING" id="3818.A0A444ZNN0"/>
<evidence type="ECO:0000313" key="11">
    <source>
        <dbReference type="Proteomes" id="UP000289738"/>
    </source>
</evidence>
<dbReference type="Proteomes" id="UP000289738">
    <property type="component" value="Chromosome B04"/>
</dbReference>
<dbReference type="Gramene" id="arahy.Tifrunner.gnm2.ann2.Ah14g286500.1">
    <property type="protein sequence ID" value="arahy.Tifrunner.gnm2.ann2.Ah14g286500.1-CDS-1"/>
    <property type="gene ID" value="arahy.Tifrunner.gnm2.ann2.Ah14g286500"/>
</dbReference>
<keyword evidence="7" id="KW-0539">Nucleus</keyword>
<dbReference type="InterPro" id="IPR013087">
    <property type="entry name" value="Znf_C2H2_type"/>
</dbReference>
<accession>A0A444ZNN0</accession>
<dbReference type="SMR" id="A0A444ZNN0"/>
<dbReference type="SMART" id="SM00355">
    <property type="entry name" value="ZnF_C2H2"/>
    <property type="match status" value="1"/>
</dbReference>
<dbReference type="Gene3D" id="3.30.160.60">
    <property type="entry name" value="Classic Zinc Finger"/>
    <property type="match status" value="1"/>
</dbReference>
<dbReference type="EMBL" id="SDMP01000014">
    <property type="protein sequence ID" value="RYR15783.1"/>
    <property type="molecule type" value="Genomic_DNA"/>
</dbReference>
<dbReference type="PANTHER" id="PTHR45801:SF119">
    <property type="entry name" value="ZINC FINGER PROTEIN 10-LIKE"/>
    <property type="match status" value="1"/>
</dbReference>
<dbReference type="AlphaFoldDB" id="A0A444ZNN0"/>
<evidence type="ECO:0000256" key="8">
    <source>
        <dbReference type="PROSITE-ProRule" id="PRU00042"/>
    </source>
</evidence>
<keyword evidence="2" id="KW-0479">Metal-binding</keyword>
<dbReference type="GO" id="GO:0008270">
    <property type="term" value="F:zinc ion binding"/>
    <property type="evidence" value="ECO:0007669"/>
    <property type="project" value="UniProtKB-KW"/>
</dbReference>